<protein>
    <submittedName>
        <fullName evidence="1">Uncharacterized protein</fullName>
    </submittedName>
</protein>
<keyword evidence="2" id="KW-1185">Reference proteome</keyword>
<gene>
    <name evidence="1" type="ORF">THIOM_003807</name>
</gene>
<comment type="caution">
    <text evidence="1">The sequence shown here is derived from an EMBL/GenBank/DDBJ whole genome shotgun (WGS) entry which is preliminary data.</text>
</comment>
<organism evidence="1 2">
    <name type="scientific">Candidatus Thiomargarita nelsonii</name>
    <dbReference type="NCBI Taxonomy" id="1003181"/>
    <lineage>
        <taxon>Bacteria</taxon>
        <taxon>Pseudomonadati</taxon>
        <taxon>Pseudomonadota</taxon>
        <taxon>Gammaproteobacteria</taxon>
        <taxon>Thiotrichales</taxon>
        <taxon>Thiotrichaceae</taxon>
        <taxon>Thiomargarita</taxon>
    </lineage>
</organism>
<reference evidence="1 2" key="1">
    <citation type="submission" date="2016-05" db="EMBL/GenBank/DDBJ databases">
        <title>Single-cell genome of chain-forming Candidatus Thiomargarita nelsonii and comparison to other large sulfur-oxidizing bacteria.</title>
        <authorList>
            <person name="Winkel M."/>
            <person name="Salman V."/>
            <person name="Woyke T."/>
            <person name="Schulz-Vogt H."/>
            <person name="Richter M."/>
            <person name="Flood B."/>
            <person name="Bailey J."/>
            <person name="Amann R."/>
            <person name="Mussmann M."/>
        </authorList>
    </citation>
    <scope>NUCLEOTIDE SEQUENCE [LARGE SCALE GENOMIC DNA]</scope>
    <source>
        <strain evidence="1 2">THI036</strain>
    </source>
</reference>
<evidence type="ECO:0000313" key="2">
    <source>
        <dbReference type="Proteomes" id="UP000076962"/>
    </source>
</evidence>
<proteinExistence type="predicted"/>
<evidence type="ECO:0000313" key="1">
    <source>
        <dbReference type="EMBL" id="OAD20487.1"/>
    </source>
</evidence>
<sequence length="82" mass="9068">MMTFEPKCVLWKRLGAEIVHEQIQGLSLSEELEFWRKQTEKLKATQQIAKGNLPDKSIQPPPATLCSAGADACKTTNNNAIA</sequence>
<dbReference type="EMBL" id="LUTY01002336">
    <property type="protein sequence ID" value="OAD20487.1"/>
    <property type="molecule type" value="Genomic_DNA"/>
</dbReference>
<dbReference type="AlphaFoldDB" id="A0A176RXR6"/>
<name>A0A176RXR6_9GAMM</name>
<dbReference type="Proteomes" id="UP000076962">
    <property type="component" value="Unassembled WGS sequence"/>
</dbReference>
<accession>A0A176RXR6</accession>